<feature type="region of interest" description="Disordered" evidence="16">
    <location>
        <begin position="318"/>
        <end position="351"/>
    </location>
</feature>
<dbReference type="GO" id="GO:0005783">
    <property type="term" value="C:endoplasmic reticulum"/>
    <property type="evidence" value="ECO:0007669"/>
    <property type="project" value="UniProtKB-SubCell"/>
</dbReference>
<feature type="region of interest" description="Disordered" evidence="16">
    <location>
        <begin position="2617"/>
        <end position="2655"/>
    </location>
</feature>
<dbReference type="InterPro" id="IPR027417">
    <property type="entry name" value="P-loop_NTPase"/>
</dbReference>
<feature type="compositionally biased region" description="Low complexity" evidence="16">
    <location>
        <begin position="1230"/>
        <end position="1242"/>
    </location>
</feature>
<evidence type="ECO:0000256" key="13">
    <source>
        <dbReference type="ARBA" id="ARBA00022892"/>
    </source>
</evidence>
<keyword evidence="7" id="KW-0963">Cytoplasm</keyword>
<dbReference type="CDD" id="cd22978">
    <property type="entry name" value="DD_AK5"/>
    <property type="match status" value="1"/>
</dbReference>
<dbReference type="Pfam" id="PF12931">
    <property type="entry name" value="TPR_Sec16"/>
    <property type="match status" value="1"/>
</dbReference>
<dbReference type="EC" id="2.7.4.3" evidence="5"/>
<keyword evidence="19" id="KW-1185">Reference proteome</keyword>
<feature type="compositionally biased region" description="Polar residues" evidence="16">
    <location>
        <begin position="2617"/>
        <end position="2646"/>
    </location>
</feature>
<evidence type="ECO:0000256" key="8">
    <source>
        <dbReference type="ARBA" id="ARBA00022679"/>
    </source>
</evidence>
<feature type="region of interest" description="Disordered" evidence="16">
    <location>
        <begin position="1672"/>
        <end position="1853"/>
    </location>
</feature>
<evidence type="ECO:0000313" key="19">
    <source>
        <dbReference type="Proteomes" id="UP000245119"/>
    </source>
</evidence>
<feature type="region of interest" description="Disordered" evidence="16">
    <location>
        <begin position="3084"/>
        <end position="3127"/>
    </location>
</feature>
<dbReference type="InterPro" id="IPR033690">
    <property type="entry name" value="Adenylat_kinase_CS"/>
</dbReference>
<feature type="compositionally biased region" description="Low complexity" evidence="16">
    <location>
        <begin position="1722"/>
        <end position="1734"/>
    </location>
</feature>
<feature type="region of interest" description="Disordered" evidence="16">
    <location>
        <begin position="1147"/>
        <end position="1181"/>
    </location>
</feature>
<dbReference type="InterPro" id="IPR024298">
    <property type="entry name" value="Sec16_Sec23-bd"/>
</dbReference>
<accession>A0A2T7NK18</accession>
<evidence type="ECO:0000259" key="17">
    <source>
        <dbReference type="Pfam" id="PF12931"/>
    </source>
</evidence>
<comment type="caution">
    <text evidence="18">The sequence shown here is derived from an EMBL/GenBank/DDBJ whole genome shotgun (WGS) entry which is preliminary data.</text>
</comment>
<comment type="subcellular location">
    <subcellularLocation>
        <location evidence="3">Cytoplasm</location>
    </subcellularLocation>
    <subcellularLocation>
        <location evidence="2">Endoplasmic reticulum</location>
    </subcellularLocation>
</comment>
<dbReference type="SUPFAM" id="SSF52540">
    <property type="entry name" value="P-loop containing nucleoside triphosphate hydrolases"/>
    <property type="match status" value="5"/>
</dbReference>
<dbReference type="EMBL" id="PZQS01000011">
    <property type="protein sequence ID" value="PVD21515.1"/>
    <property type="molecule type" value="Genomic_DNA"/>
</dbReference>
<dbReference type="PANTHER" id="PTHR23359">
    <property type="entry name" value="NUCLEOTIDE KINASE"/>
    <property type="match status" value="1"/>
</dbReference>
<feature type="compositionally biased region" description="Pro residues" evidence="16">
    <location>
        <begin position="336"/>
        <end position="345"/>
    </location>
</feature>
<evidence type="ECO:0000256" key="1">
    <source>
        <dbReference type="ARBA" id="ARBA00003053"/>
    </source>
</evidence>
<keyword evidence="10" id="KW-0418">Kinase</keyword>
<dbReference type="GO" id="GO:0005524">
    <property type="term" value="F:ATP binding"/>
    <property type="evidence" value="ECO:0007669"/>
    <property type="project" value="UniProtKB-KW"/>
</dbReference>
<feature type="compositionally biased region" description="Polar residues" evidence="16">
    <location>
        <begin position="1745"/>
        <end position="1758"/>
    </location>
</feature>
<keyword evidence="6" id="KW-0813">Transport</keyword>
<keyword evidence="9" id="KW-0547">Nucleotide-binding</keyword>
<evidence type="ECO:0000256" key="9">
    <source>
        <dbReference type="ARBA" id="ARBA00022741"/>
    </source>
</evidence>
<evidence type="ECO:0000256" key="10">
    <source>
        <dbReference type="ARBA" id="ARBA00022777"/>
    </source>
</evidence>
<feature type="compositionally biased region" description="Low complexity" evidence="16">
    <location>
        <begin position="2831"/>
        <end position="2840"/>
    </location>
</feature>
<dbReference type="Proteomes" id="UP000245119">
    <property type="component" value="Linkage Group LG11"/>
</dbReference>
<feature type="region of interest" description="Disordered" evidence="16">
    <location>
        <begin position="1218"/>
        <end position="1242"/>
    </location>
</feature>
<feature type="compositionally biased region" description="Polar residues" evidence="16">
    <location>
        <begin position="1149"/>
        <end position="1162"/>
    </location>
</feature>
<evidence type="ECO:0000256" key="2">
    <source>
        <dbReference type="ARBA" id="ARBA00004240"/>
    </source>
</evidence>
<dbReference type="CDD" id="cd01428">
    <property type="entry name" value="ADK"/>
    <property type="match status" value="5"/>
</dbReference>
<dbReference type="PROSITE" id="PS00113">
    <property type="entry name" value="ADENYLATE_KINASE"/>
    <property type="match status" value="2"/>
</dbReference>
<feature type="region of interest" description="Disordered" evidence="16">
    <location>
        <begin position="2739"/>
        <end position="2896"/>
    </location>
</feature>
<evidence type="ECO:0000313" key="18">
    <source>
        <dbReference type="EMBL" id="PVD21515.1"/>
    </source>
</evidence>
<dbReference type="GO" id="GO:0016192">
    <property type="term" value="P:vesicle-mediated transport"/>
    <property type="evidence" value="ECO:0007669"/>
    <property type="project" value="UniProtKB-KW"/>
</dbReference>
<dbReference type="FunFam" id="3.40.50.300:FF:000315">
    <property type="entry name" value="Adenylate kinase 1"/>
    <property type="match status" value="2"/>
</dbReference>
<feature type="compositionally biased region" description="Polar residues" evidence="16">
    <location>
        <begin position="1218"/>
        <end position="1229"/>
    </location>
</feature>
<comment type="function">
    <text evidence="1">Catalyzes the reversible transfer of the terminal phosphate group between ATP and AMP. Plays an important role in cellular energy homeostasis and in adenine nucleotide metabolism.</text>
</comment>
<dbReference type="PRINTS" id="PR00094">
    <property type="entry name" value="ADENYLTKNASE"/>
</dbReference>
<feature type="compositionally biased region" description="Polar residues" evidence="16">
    <location>
        <begin position="2749"/>
        <end position="2763"/>
    </location>
</feature>
<feature type="region of interest" description="Disordered" evidence="16">
    <location>
        <begin position="1531"/>
        <end position="1568"/>
    </location>
</feature>
<feature type="compositionally biased region" description="Basic and acidic residues" evidence="16">
    <location>
        <begin position="90"/>
        <end position="103"/>
    </location>
</feature>
<name>A0A2T7NK18_POMCA</name>
<feature type="region of interest" description="Disordered" evidence="16">
    <location>
        <begin position="1897"/>
        <end position="2076"/>
    </location>
</feature>
<feature type="compositionally biased region" description="Acidic residues" evidence="16">
    <location>
        <begin position="2789"/>
        <end position="2802"/>
    </location>
</feature>
<keyword evidence="11" id="KW-0256">Endoplasmic reticulum</keyword>
<evidence type="ECO:0000256" key="4">
    <source>
        <dbReference type="ARBA" id="ARBA00011245"/>
    </source>
</evidence>
<protein>
    <recommendedName>
        <fullName evidence="5">adenylate kinase</fullName>
        <ecNumber evidence="5">2.7.4.3</ecNumber>
    </recommendedName>
    <alternativeName>
        <fullName evidence="14">ATP:AMP phosphotransferase</fullName>
    </alternativeName>
    <alternativeName>
        <fullName evidence="15">Adenylate monophosphate kinase</fullName>
    </alternativeName>
</protein>
<dbReference type="OrthoDB" id="442176at2759"/>
<dbReference type="STRING" id="400727.A0A2T7NK18"/>
<dbReference type="HAMAP" id="MF_00235">
    <property type="entry name" value="Adenylate_kinase_Adk"/>
    <property type="match status" value="5"/>
</dbReference>
<comment type="subunit">
    <text evidence="4">Monomer.</text>
</comment>
<reference evidence="18 19" key="1">
    <citation type="submission" date="2018-04" db="EMBL/GenBank/DDBJ databases">
        <title>The genome of golden apple snail Pomacea canaliculata provides insight into stress tolerance and invasive adaptation.</title>
        <authorList>
            <person name="Liu C."/>
            <person name="Liu B."/>
            <person name="Ren Y."/>
            <person name="Zhang Y."/>
            <person name="Wang H."/>
            <person name="Li S."/>
            <person name="Jiang F."/>
            <person name="Yin L."/>
            <person name="Zhang G."/>
            <person name="Qian W."/>
            <person name="Fan W."/>
        </authorList>
    </citation>
    <scope>NUCLEOTIDE SEQUENCE [LARGE SCALE GENOMIC DNA]</scope>
    <source>
        <strain evidence="18">SZHN2017</strain>
        <tissue evidence="18">Muscle</tissue>
    </source>
</reference>
<evidence type="ECO:0000256" key="6">
    <source>
        <dbReference type="ARBA" id="ARBA00022448"/>
    </source>
</evidence>
<dbReference type="Gene3D" id="1.25.40.1030">
    <property type="match status" value="1"/>
</dbReference>
<feature type="compositionally biased region" description="Basic and acidic residues" evidence="16">
    <location>
        <begin position="1938"/>
        <end position="1967"/>
    </location>
</feature>
<keyword evidence="13" id="KW-0931">ER-Golgi transport</keyword>
<feature type="region of interest" description="Disordered" evidence="16">
    <location>
        <begin position="1399"/>
        <end position="1419"/>
    </location>
</feature>
<evidence type="ECO:0000256" key="14">
    <source>
        <dbReference type="ARBA" id="ARBA00031517"/>
    </source>
</evidence>
<evidence type="ECO:0000256" key="3">
    <source>
        <dbReference type="ARBA" id="ARBA00004496"/>
    </source>
</evidence>
<gene>
    <name evidence="18" type="ORF">C0Q70_17313</name>
</gene>
<evidence type="ECO:0000256" key="11">
    <source>
        <dbReference type="ARBA" id="ARBA00022824"/>
    </source>
</evidence>
<feature type="compositionally biased region" description="Basic and acidic residues" evidence="16">
    <location>
        <begin position="1982"/>
        <end position="2076"/>
    </location>
</feature>
<sequence>MSSQDAKLYLSEREVPRLFECLMTGLMFHRPSDHIQYLIECLEKVKQSGQEKLRWNIFVEMQQSKVPLPPISPSNGHRPISRELPSSPKESSESTKFKKDDQPRTPVHATSPLPPIKDKIIPDVPIIFLMGGPGSGKSTQANLLIQKYPGWQTISMGELLQAQASNESSGNAKWKMVNDLMSKGEMAPEDVVGTLLVQAIKDHSQAKGIIIQGYPRDLEQAKEYDRLVGRVDAVFLLDCEEETLSKQLLKRASSNRCIDNNVNTVAKRIQSFKEKTLPALKHYDDKGKLFIVEGENDMEEIAQDLAVLFEKVTGLKAMTKPHQQKKTPQGGRSSPPAAPSAPPPEVDVQGLPAHLLPPEIKIKDEGRRAGLPKAPVIFFAGGPGSGKGTQCKKVTKHYPGAMYISVGEILRDQIARHGNVDEKWSMISDLLRKGDLAPEEETVDLLIEAMQAQPEAHFYLIEGFPRNLQQLEDFNAKIGGMAFTFLLDCEEYVLHQRLSLRGKESERIDDNLVAIGKKLTFFKNNTMPILKAIDDQGKLVWINGDRDSEEIFFDISRSLDFAIYSKLPSHGEAKEEKADKAVLQDAKVVFVIGGPGSGKGTQCEKIVQKYGFTHLSSGDLLRAEVASGSERGKKLTAIMEKGELVPLDTVLELLKEAMLAKAATSKGFLIDGYPRELEQGIRFEKEVAPAKFVLCFDVSDETMTQRLLGRAQTSGRVDDNEETIKKRLETFHKVTQPVIDRYEQENKVRKVRMCGYISLVTKLFPSSAVSASVPTSPLASFAGGPGSGKGTQCALIVEKFGYTHLSSGDLLRAEVASGSERGKALNEVMQRGELVSLDTVLELLKEAMVAKAATSKGFLIDGYPRELEQGTRFEQEVAEAQFALYFEVSDETMTKRLLGRAETSGRVDDNEETIKKRLETFHEVTKPVINYYKKLDKLKTISAEAGPDEVFAEVQPLFQELEAGGKLKDAKVIFVVGGPGSGKGTQCANIVKQYGFCHLSSGDLLRDEVKAGSERGKRLNAIMEKGELVPLVAPCTAVLYFEVSDETMNQRLLERGKSSGRVDDNEETIKKRLTTFHNQTTPRLVATRMSYPSWDPTGFQQQGGAGGGEGQPQVGGIKMFDPSQFQSQQGVAMDHIQNQTHWSAWDNWGTWNWNSENQNGIQSGHPDDGQTTSTSNGVKEHTAQNGNHYQLHQQQQQFQPAPQYASHFYNPQQFQTTEGLADTSQVTSHQQPPNAQQQQQQVQYDAAYNYHWGVQQWALPVASHVSPQTVDGQALGQHTHQTMDDQAVPPPGQYVHQTKDSQAVVTSDQYGHQTIDRQTVPASGQYNHQEQYAQAYFNPSVWQNNPDHDLSQACNWGSNFEPGLQDMSSPETEKTAFQGKAAGMIQNTQDQVHQHFGKHSFPGTAQASLHGGEDARASTQHQNLPITVEPEDPAPGPAHHSNIGSDVGSVVAMSAFTGLETFQGKDATHIESVEMPETVPTMHHLKVSAFARTDSGISNASLQTVNLSADEDAENGVEEMGKRMAALCVSSPGSGDAANIGGSGPKSGGSRSNSTDLLDMRNSGTDWTSADVAQTSQNIAASSSEGHMSLVNDWNTAPQAHSSASHSRNSSLDDGITFTAKPLEQNTAGYQPRMFASETTLSSQNGAPRAVYSPSIQESESFTAISSTSGSVDALLSQGSDPVTSSTPYTSPGGHSLASQPPPQVSQPGSPACSGLSLEQVSPPSILSLPSSSSNEQQTEKQAKSPDTSAVSLNQQTLVPAEALQPTINRSLEGTSFVGKPLDSSVMRSPNAGSSPAWRPPPAPRPRGDQQSSPEKELVSLSSPQRRTHQSAFQPVHSHRGKHNMSPATTLWDNLDSNPTSNILLAPAAPLIIPSLNASALTNTITATTTAVTAMPLSSASMPRKASSDSLLERQSVGKNGERKASERGSSSRSNIRRLVERKDGERNTGNRGQSEDLSRSREDDSRSLGSLDELDGAPEFDDSRDRNKGYARDPRYDPYYDRPSSRVDNYRDDYRRQKEAYHGYGRDYRDPYYDERYDRPRSRQDEERSSRPSSRMVREPDRPKSRSEYDRDRDIYYQHQRDYRYRAYPGYENYPQDYYYDERDRYYRYYTDSRYRRGYAEEMGYYGQPYDSQDYYRKLSRPSSQIEREPDVYRQGYGTYGAYEPYAGYYDPYHYGYYTDQQYVSQTGYQEGRMTPPKYLLPHMRTCFGPNGQLVIVQPNRPTEGQPAVVEIHEVTTILQNDPEMEELKDFLGPLVRNQTHKNDVLLLCQKRAKECAENINMVDRESAELIWRFLELLLKQNGLDVTDGDEDSRTSSPSVRLSADRSIIAADRSIITATQQLEEATDRFRHYLLYGHKKEALDWAMKHNLWGHALFLASKMDTRTHANVMTRFANTAMRMNDPLQTLYQLMSGRQPASVTNMVDERWGDWRPHLAMILSNHSNRPELVKKSVVTLGDTLATKHCLHASHFCYLMAEVDFGSFLKKTSKLVLIGSNHKYVYKFLYACRLAEYGLAQEAFNYCEVIAQQVLLCPARYHPAFIASLQSVASQLKHCDPRRLHEDLDSPDPEWLTNLWGVCQSYEDGSIQFKSGTATPMTGYGGVTPSSESGEIASYVRDSNNTSMGGLYQQDPSTYTSYQQPPQTAGSGTAHGGWLQSQQQQGLGVDQFGQYSAMYSQQQAATGEQYSQQQQQAVCDANQQYHLAQQQQYDSSQYQQQQWQNYDYNTQAYTSSAPVASAVHQVQGAAGEQQLPQHQPLSTGQGSFEPQAGQGYHAAQRGSIASTSGSLPDNVEEDEEDEEEVVEEASSAGGSHFDYFGAASQQIVPPPHRYRTTSTSSTSSTGRIRHRNPSESSTSSIRAAPSAGKPAASTVKPPEPKKDSGNNQKTDGSGRWFGGLFSKFGRRDKNEMILPDDKNPSIVWDPVKKAWVNKDGDSNEEQSAAPPPKAADLISKAANPNTSAPVMNGPPSGNMFSLGRGKGRGARGQYVDVLNPAGRGSTSAVPSNLFNVLPASGPATTTASTTAPNVPMLFNPSGAANASSQFEDASRSLQTPLSNELSCSSSLSSLSHEIQQLAIKAQELGDADMPKPAMPGAGQPSGMPVMFDPAQLSQSSGPTTSNTNTGGSGLKYGHRRVESDVKVTSAIKCHYLQ</sequence>
<feature type="compositionally biased region" description="Low complexity" evidence="16">
    <location>
        <begin position="3110"/>
        <end position="3120"/>
    </location>
</feature>
<dbReference type="Gene3D" id="3.40.50.300">
    <property type="entry name" value="P-loop containing nucleotide triphosphate hydrolases"/>
    <property type="match status" value="6"/>
</dbReference>
<dbReference type="InterPro" id="IPR000850">
    <property type="entry name" value="Adenylat/UMP-CMP_kin"/>
</dbReference>
<feature type="compositionally biased region" description="Polar residues" evidence="16">
    <location>
        <begin position="1672"/>
        <end position="1690"/>
    </location>
</feature>
<feature type="region of interest" description="Disordered" evidence="16">
    <location>
        <begin position="66"/>
        <end position="115"/>
    </location>
</feature>
<dbReference type="Pfam" id="PF00406">
    <property type="entry name" value="ADK"/>
    <property type="match status" value="5"/>
</dbReference>
<feature type="domain" description="Sec16 Sec23-binding" evidence="17">
    <location>
        <begin position="2351"/>
        <end position="2498"/>
    </location>
</feature>
<feature type="compositionally biased region" description="Polar residues" evidence="16">
    <location>
        <begin position="1820"/>
        <end position="1833"/>
    </location>
</feature>
<evidence type="ECO:0000256" key="12">
    <source>
        <dbReference type="ARBA" id="ARBA00022840"/>
    </source>
</evidence>
<keyword evidence="8" id="KW-0808">Transferase</keyword>
<evidence type="ECO:0000256" key="15">
    <source>
        <dbReference type="ARBA" id="ARBA00078502"/>
    </source>
</evidence>
<dbReference type="GO" id="GO:0004017">
    <property type="term" value="F:AMP kinase activity"/>
    <property type="evidence" value="ECO:0007669"/>
    <property type="project" value="UniProtKB-EC"/>
</dbReference>
<evidence type="ECO:0000256" key="16">
    <source>
        <dbReference type="SAM" id="MobiDB-lite"/>
    </source>
</evidence>
<keyword evidence="12" id="KW-0067">ATP-binding</keyword>
<organism evidence="18 19">
    <name type="scientific">Pomacea canaliculata</name>
    <name type="common">Golden apple snail</name>
    <dbReference type="NCBI Taxonomy" id="400727"/>
    <lineage>
        <taxon>Eukaryota</taxon>
        <taxon>Metazoa</taxon>
        <taxon>Spiralia</taxon>
        <taxon>Lophotrochozoa</taxon>
        <taxon>Mollusca</taxon>
        <taxon>Gastropoda</taxon>
        <taxon>Caenogastropoda</taxon>
        <taxon>Architaenioglossa</taxon>
        <taxon>Ampullarioidea</taxon>
        <taxon>Ampullariidae</taxon>
        <taxon>Pomacea</taxon>
    </lineage>
</organism>
<evidence type="ECO:0000256" key="7">
    <source>
        <dbReference type="ARBA" id="ARBA00022490"/>
    </source>
</evidence>
<dbReference type="CDD" id="cd09233">
    <property type="entry name" value="ACE1-Sec16-like"/>
    <property type="match status" value="1"/>
</dbReference>
<proteinExistence type="inferred from homology"/>
<evidence type="ECO:0000256" key="5">
    <source>
        <dbReference type="ARBA" id="ARBA00012955"/>
    </source>
</evidence>